<keyword evidence="2 5" id="KW-0689">Ribosomal protein</keyword>
<evidence type="ECO:0000256" key="3">
    <source>
        <dbReference type="ARBA" id="ARBA00023274"/>
    </source>
</evidence>
<evidence type="ECO:0000256" key="2">
    <source>
        <dbReference type="ARBA" id="ARBA00022980"/>
    </source>
</evidence>
<protein>
    <submittedName>
        <fullName evidence="5">Ribosomal protein S9/S16</fullName>
    </submittedName>
</protein>
<dbReference type="GO" id="GO:0015935">
    <property type="term" value="C:small ribosomal subunit"/>
    <property type="evidence" value="ECO:0007669"/>
    <property type="project" value="TreeGrafter"/>
</dbReference>
<dbReference type="PANTHER" id="PTHR21569:SF1">
    <property type="entry name" value="SMALL RIBOSOMAL SUBUNIT PROTEIN US9M"/>
    <property type="match status" value="1"/>
</dbReference>
<dbReference type="GO" id="GO:0006412">
    <property type="term" value="P:translation"/>
    <property type="evidence" value="ECO:0007669"/>
    <property type="project" value="InterPro"/>
</dbReference>
<feature type="compositionally biased region" description="Acidic residues" evidence="4">
    <location>
        <begin position="276"/>
        <end position="295"/>
    </location>
</feature>
<dbReference type="PANTHER" id="PTHR21569">
    <property type="entry name" value="RIBOSOMAL PROTEIN S9"/>
    <property type="match status" value="1"/>
</dbReference>
<dbReference type="InterPro" id="IPR000754">
    <property type="entry name" value="Ribosomal_uS9"/>
</dbReference>
<dbReference type="SUPFAM" id="SSF54211">
    <property type="entry name" value="Ribosomal protein S5 domain 2-like"/>
    <property type="match status" value="1"/>
</dbReference>
<reference evidence="5" key="1">
    <citation type="submission" date="2022-07" db="EMBL/GenBank/DDBJ databases">
        <title>Evaluation of T. orientalis genome assembly methods using nanopore sequencing and analysis of variation between genomes.</title>
        <authorList>
            <person name="Yam J."/>
            <person name="Micallef M.L."/>
            <person name="Liu M."/>
            <person name="Djordjevic S.P."/>
            <person name="Bogema D.R."/>
            <person name="Jenkins C."/>
        </authorList>
    </citation>
    <scope>NUCLEOTIDE SEQUENCE</scope>
    <source>
        <strain evidence="5">Goon Nure</strain>
    </source>
</reference>
<dbReference type="InterPro" id="IPR014721">
    <property type="entry name" value="Ribsml_uS5_D2-typ_fold_subgr"/>
</dbReference>
<keyword evidence="3" id="KW-0687">Ribonucleoprotein</keyword>
<name>A0A976MEM6_THEOR</name>
<feature type="region of interest" description="Disordered" evidence="4">
    <location>
        <begin position="75"/>
        <end position="122"/>
    </location>
</feature>
<evidence type="ECO:0000256" key="1">
    <source>
        <dbReference type="ARBA" id="ARBA00005251"/>
    </source>
</evidence>
<dbReference type="GO" id="GO:0003735">
    <property type="term" value="F:structural constituent of ribosome"/>
    <property type="evidence" value="ECO:0007669"/>
    <property type="project" value="InterPro"/>
</dbReference>
<sequence>MLNKNISRYKLLVLIFLTFCATSCPSYCFIISSKGLLILKSHIYRSPCKINTLTYSKKEGNLSLNITINVDSSNEDNQTYSHDSLDGGNSVKLGKDNENEFETEDSTPEENSQESEKKENNLDFDKFEFDPKTYKKIVDSFTLYKGPSFSLSEYNRELPEGCRTIADFLEYPRNYDFSKSAEIVSQGMEYELDDSFDDEGGLSGVKRMEGPYLESSYETIGSIAETSEKRYTTREDEEVDVEPEETYDILKDRKKAEDVRKIYKGNYEPFEHFPDLESDAETVDENEDDEQSEDVDYGHPKANRKDDVPLSKINPNYFMFDSYGYLQYYLKYINDYKYDLFSYHNKNVEKPSFYLNYEYTKKIERPFPPSRDHTEKMREYFISLLPTLMDRLVELIKNDPNKNNTPSPPMHDLSLLFNFKPPKYLFEDDDTYDENGDLLVDKDQKYYEKYASLKGIHDPDNNLIYPYHNFEPVLLRKLLSTYLEIYNTKDLGPMPTYKKYKSRSKYLKAATFPTHTKPPEPISDIDCGNNSSGIDNNNGVDYSMDSKSDGMNEIGEEDYLEKWKNLPRYEIRTKLYERGKKKRGQAMVYLEPGNGNIIINNRDGYQYVFYNEFRLREILEPLSSLKLNKHFNIVAKTYGGGISGQSVAIRHALVRYLYRILSPKLKPILRKFDLVSIDRRRVERKKTNLRKARKKEMYSKR</sequence>
<feature type="region of interest" description="Disordered" evidence="4">
    <location>
        <begin position="272"/>
        <end position="303"/>
    </location>
</feature>
<evidence type="ECO:0000256" key="4">
    <source>
        <dbReference type="SAM" id="MobiDB-lite"/>
    </source>
</evidence>
<evidence type="ECO:0000313" key="6">
    <source>
        <dbReference type="Proteomes" id="UP000244811"/>
    </source>
</evidence>
<proteinExistence type="inferred from homology"/>
<evidence type="ECO:0000313" key="5">
    <source>
        <dbReference type="EMBL" id="UKK02140.2"/>
    </source>
</evidence>
<dbReference type="EMBL" id="CP056071">
    <property type="protein sequence ID" value="UKK02140.2"/>
    <property type="molecule type" value="Genomic_DNA"/>
</dbReference>
<comment type="similarity">
    <text evidence="1">Belongs to the universal ribosomal protein uS9 family.</text>
</comment>
<dbReference type="Proteomes" id="UP000244811">
    <property type="component" value="Chromosome 2"/>
</dbReference>
<gene>
    <name evidence="5" type="ORF">MACK_001495</name>
</gene>
<dbReference type="GO" id="GO:0003723">
    <property type="term" value="F:RNA binding"/>
    <property type="evidence" value="ECO:0007669"/>
    <property type="project" value="TreeGrafter"/>
</dbReference>
<dbReference type="Gene3D" id="3.30.230.10">
    <property type="match status" value="1"/>
</dbReference>
<organism evidence="5 6">
    <name type="scientific">Theileria orientalis</name>
    <dbReference type="NCBI Taxonomy" id="68886"/>
    <lineage>
        <taxon>Eukaryota</taxon>
        <taxon>Sar</taxon>
        <taxon>Alveolata</taxon>
        <taxon>Apicomplexa</taxon>
        <taxon>Aconoidasida</taxon>
        <taxon>Piroplasmida</taxon>
        <taxon>Theileriidae</taxon>
        <taxon>Theileria</taxon>
    </lineage>
</organism>
<dbReference type="Pfam" id="PF00380">
    <property type="entry name" value="Ribosomal_S9"/>
    <property type="match status" value="1"/>
</dbReference>
<dbReference type="InterPro" id="IPR020568">
    <property type="entry name" value="Ribosomal_Su5_D2-typ_SF"/>
</dbReference>
<dbReference type="AlphaFoldDB" id="A0A976MEM6"/>
<accession>A0A976MEM6</accession>
<feature type="compositionally biased region" description="Acidic residues" evidence="4">
    <location>
        <begin position="99"/>
        <end position="113"/>
    </location>
</feature>